<comment type="caution">
    <text evidence="2">The sequence shown here is derived from an EMBL/GenBank/DDBJ whole genome shotgun (WGS) entry which is preliminary data.</text>
</comment>
<dbReference type="InterPro" id="IPR027417">
    <property type="entry name" value="P-loop_NTPase"/>
</dbReference>
<gene>
    <name evidence="2" type="ORF">A3G33_08280</name>
</gene>
<dbReference type="EMBL" id="MHFR01000043">
    <property type="protein sequence ID" value="OGW97161.1"/>
    <property type="molecule type" value="Genomic_DNA"/>
</dbReference>
<dbReference type="SUPFAM" id="SSF52540">
    <property type="entry name" value="P-loop containing nucleoside triphosphate hydrolases"/>
    <property type="match status" value="1"/>
</dbReference>
<proteinExistence type="predicted"/>
<dbReference type="Gene3D" id="1.10.8.730">
    <property type="match status" value="1"/>
</dbReference>
<reference evidence="2 3" key="1">
    <citation type="journal article" date="2016" name="Nat. Commun.">
        <title>Thousands of microbial genomes shed light on interconnected biogeochemical processes in an aquifer system.</title>
        <authorList>
            <person name="Anantharaman K."/>
            <person name="Brown C.T."/>
            <person name="Hug L.A."/>
            <person name="Sharon I."/>
            <person name="Castelle C.J."/>
            <person name="Probst A.J."/>
            <person name="Thomas B.C."/>
            <person name="Singh A."/>
            <person name="Wilkins M.J."/>
            <person name="Karaoz U."/>
            <person name="Brodie E.L."/>
            <person name="Williams K.H."/>
            <person name="Hubbard S.S."/>
            <person name="Banfield J.F."/>
        </authorList>
    </citation>
    <scope>NUCLEOTIDE SEQUENCE [LARGE SCALE GENOMIC DNA]</scope>
</reference>
<accession>A0A1G1KW95</accession>
<dbReference type="PANTHER" id="PTHR38467:SF1">
    <property type="entry name" value="CONJUGATIVE TRANSFER: ASSEMBLY"/>
    <property type="match status" value="1"/>
</dbReference>
<feature type="domain" description="TraG P-loop" evidence="1">
    <location>
        <begin position="439"/>
        <end position="800"/>
    </location>
</feature>
<dbReference type="Pfam" id="PF19044">
    <property type="entry name" value="P-loop_TraG"/>
    <property type="match status" value="1"/>
</dbReference>
<dbReference type="InterPro" id="IPR025955">
    <property type="entry name" value="TraC/Conjuga_ATPase"/>
</dbReference>
<evidence type="ECO:0000313" key="3">
    <source>
        <dbReference type="Proteomes" id="UP000178187"/>
    </source>
</evidence>
<dbReference type="InterPro" id="IPR053155">
    <property type="entry name" value="F-pilin_assembly_TraC"/>
</dbReference>
<organism evidence="2 3">
    <name type="scientific">Candidatus Danuiimicrobium aquiferis</name>
    <dbReference type="NCBI Taxonomy" id="1801832"/>
    <lineage>
        <taxon>Bacteria</taxon>
        <taxon>Pseudomonadati</taxon>
        <taxon>Candidatus Omnitrophota</taxon>
        <taxon>Candidatus Danuiimicrobium</taxon>
    </lineage>
</organism>
<dbReference type="Pfam" id="PF11130">
    <property type="entry name" value="TraC_F_IV"/>
    <property type="match status" value="1"/>
</dbReference>
<dbReference type="PANTHER" id="PTHR38467">
    <property type="match status" value="1"/>
</dbReference>
<dbReference type="Gene3D" id="3.40.50.300">
    <property type="entry name" value="P-loop containing nucleotide triphosphate hydrolases"/>
    <property type="match status" value="1"/>
</dbReference>
<protein>
    <recommendedName>
        <fullName evidence="1">TraG P-loop domain-containing protein</fullName>
    </recommendedName>
</protein>
<dbReference type="InterPro" id="IPR043964">
    <property type="entry name" value="P-loop_TraG"/>
</dbReference>
<evidence type="ECO:0000313" key="2">
    <source>
        <dbReference type="EMBL" id="OGW97161.1"/>
    </source>
</evidence>
<dbReference type="Proteomes" id="UP000178187">
    <property type="component" value="Unassembled WGS sequence"/>
</dbReference>
<name>A0A1G1KW95_9BACT</name>
<evidence type="ECO:0000259" key="1">
    <source>
        <dbReference type="Pfam" id="PF19044"/>
    </source>
</evidence>
<dbReference type="AlphaFoldDB" id="A0A1G1KW95"/>
<sequence>MKTNLLIKTRDLIQREKSPSFLKELDLYSVEEGVLIGVSGSMGRAFQFVGRDLLLKSETEIDDFERRMHKYLNALPERATLHFVVRSATGDDSSLHEYASSIQVQSPLTQTFLHAKLNEYLKHPFTKRDVFLFVVIHPEWRKARSSFLPDISIAFGKKARRLSEIEFNASKETLFTISSEIEESFRDLGFRIRPLEDAEIIRYLYELLNPSYSEEIVPFEERYFETNEFDPASLRSKLALHPPLLDREYFYLDHFFHRAVNLTRLPESTNLKSMKEFEQVLGKDYFLTLTLEVPDQDQEKAQIKRQGNFAKAKNFFSRTKDHEALARAGETEELLTEIASSSDKLFYVSMSVMVRGRSKEETSLVSREELRAFRRLGDAQGLEDHMNHDRLFLSFLPLQGDENPLAFIVRSEVLVHLLPLQSSWPGTDRIGLLLKTYRDEPLRLDLFDSKLPAKHSVMLGATGSGKSFFTNHLLLHFLMESLDHEVIVIDLGGSYRKLAGVLEGAYLEVECTEKFALNPFPVKEVLFPGESADATFIQFLKELLEQMIAPKHEWSSSEKMILERVISETYRNLGRDEAPLLGDVEKRLRNYKLGDEEDQRKAYQFAKELTLFTEGEYGKILNRRGVFDFDARFTVFDLRKISQYPELQEILLLIIPFALKRKFENLNLKKMLVLDECWKLLKETQGTDLVETFYRTARKMNAAVLSISQNPEDFLDAAISGVMINNSPVKYILRLKKSHEKLALFGLNENEIKAAGELEVKPGRYSEIFIKFDDQSVIAKLEPSALEYWAATTDALDLAEEAKLKRNHPEYTDLQVLETLAKQFPNGVQKTGDAQHV</sequence>